<feature type="region of interest" description="Disordered" evidence="1">
    <location>
        <begin position="540"/>
        <end position="590"/>
    </location>
</feature>
<dbReference type="Proteomes" id="UP000297245">
    <property type="component" value="Unassembled WGS sequence"/>
</dbReference>
<evidence type="ECO:0000313" key="3">
    <source>
        <dbReference type="Proteomes" id="UP000297245"/>
    </source>
</evidence>
<feature type="compositionally biased region" description="Acidic residues" evidence="1">
    <location>
        <begin position="575"/>
        <end position="590"/>
    </location>
</feature>
<feature type="compositionally biased region" description="Basic and acidic residues" evidence="1">
    <location>
        <begin position="565"/>
        <end position="574"/>
    </location>
</feature>
<sequence length="590" mass="66261">MENQPTYTSSSTLPPSCIPFSISGAQTPDSPSTSSTSTFSRPSSPCGSEFLSPTTRDAISVLEALCTEDSISNDTPQNEQITTDVATECPEDEAFDSDDPFEGSLTTLDSEDYQEWDEEETEVEVAAKVASSIEDIDEDVLDDGEFNTENQGPRDLENDEGCVEVDYDAEDESEFEVFSSSGDSDDDDNDSDEWESLSSDSSLEAPDFGGLSITIDSHTFSRSNFESWFTVQKRPSGWNDISLSLTADYDFYHQATKIDVDSQVPALLNGVWSMIFLSKLTSLCLHNIIFEYDGLYMNYVVDLLERCPNLCDASFLIPRHDSGEYYARQDRKLVKCDKLQSLSLTFVGYLYTAAHILPYIACPNLVDLTIQHEVELSDIPPLNTTILDPASGRQKRVSTEYILSELGRRSGRWIKLESFALENVPWVRTADLLWFIAPMIHTLLSLEIRSCPLVDLADVIGKMNLERQTRHSPAYAPNLRRLVLEAGLESCGSVGKSGSTKGSTRGRVQWSEKEVRKEVKAMLKSRRKRPAHSGSRYLNSATIVMRFEEEEKEDESEDEEEKGSDEEWGRGWDEVEKEEEEEDDVFEMVV</sequence>
<protein>
    <submittedName>
        <fullName evidence="2">Uncharacterized protein</fullName>
    </submittedName>
</protein>
<name>A0A4S8LNJ9_DENBC</name>
<feature type="compositionally biased region" description="Low complexity" evidence="1">
    <location>
        <begin position="27"/>
        <end position="45"/>
    </location>
</feature>
<feature type="compositionally biased region" description="Low complexity" evidence="1">
    <location>
        <begin position="196"/>
        <end position="205"/>
    </location>
</feature>
<keyword evidence="3" id="KW-1185">Reference proteome</keyword>
<evidence type="ECO:0000256" key="1">
    <source>
        <dbReference type="SAM" id="MobiDB-lite"/>
    </source>
</evidence>
<feature type="region of interest" description="Disordered" evidence="1">
    <location>
        <begin position="1"/>
        <end position="52"/>
    </location>
</feature>
<proteinExistence type="predicted"/>
<reference evidence="2 3" key="1">
    <citation type="journal article" date="2019" name="Nat. Ecol. Evol.">
        <title>Megaphylogeny resolves global patterns of mushroom evolution.</title>
        <authorList>
            <person name="Varga T."/>
            <person name="Krizsan K."/>
            <person name="Foldi C."/>
            <person name="Dima B."/>
            <person name="Sanchez-Garcia M."/>
            <person name="Sanchez-Ramirez S."/>
            <person name="Szollosi G.J."/>
            <person name="Szarkandi J.G."/>
            <person name="Papp V."/>
            <person name="Albert L."/>
            <person name="Andreopoulos W."/>
            <person name="Angelini C."/>
            <person name="Antonin V."/>
            <person name="Barry K.W."/>
            <person name="Bougher N.L."/>
            <person name="Buchanan P."/>
            <person name="Buyck B."/>
            <person name="Bense V."/>
            <person name="Catcheside P."/>
            <person name="Chovatia M."/>
            <person name="Cooper J."/>
            <person name="Damon W."/>
            <person name="Desjardin D."/>
            <person name="Finy P."/>
            <person name="Geml J."/>
            <person name="Haridas S."/>
            <person name="Hughes K."/>
            <person name="Justo A."/>
            <person name="Karasinski D."/>
            <person name="Kautmanova I."/>
            <person name="Kiss B."/>
            <person name="Kocsube S."/>
            <person name="Kotiranta H."/>
            <person name="LaButti K.M."/>
            <person name="Lechner B.E."/>
            <person name="Liimatainen K."/>
            <person name="Lipzen A."/>
            <person name="Lukacs Z."/>
            <person name="Mihaltcheva S."/>
            <person name="Morgado L.N."/>
            <person name="Niskanen T."/>
            <person name="Noordeloos M.E."/>
            <person name="Ohm R.A."/>
            <person name="Ortiz-Santana B."/>
            <person name="Ovrebo C."/>
            <person name="Racz N."/>
            <person name="Riley R."/>
            <person name="Savchenko A."/>
            <person name="Shiryaev A."/>
            <person name="Soop K."/>
            <person name="Spirin V."/>
            <person name="Szebenyi C."/>
            <person name="Tomsovsky M."/>
            <person name="Tulloss R.E."/>
            <person name="Uehling J."/>
            <person name="Grigoriev I.V."/>
            <person name="Vagvolgyi C."/>
            <person name="Papp T."/>
            <person name="Martin F.M."/>
            <person name="Miettinen O."/>
            <person name="Hibbett D.S."/>
            <person name="Nagy L.G."/>
        </authorList>
    </citation>
    <scope>NUCLEOTIDE SEQUENCE [LARGE SCALE GENOMIC DNA]</scope>
    <source>
        <strain evidence="2 3">CBS 962.96</strain>
    </source>
</reference>
<evidence type="ECO:0000313" key="2">
    <source>
        <dbReference type="EMBL" id="THU90909.1"/>
    </source>
</evidence>
<dbReference type="AlphaFoldDB" id="A0A4S8LNJ9"/>
<feature type="non-terminal residue" evidence="2">
    <location>
        <position position="590"/>
    </location>
</feature>
<gene>
    <name evidence="2" type="ORF">K435DRAFT_780994</name>
</gene>
<feature type="compositionally biased region" description="Acidic residues" evidence="1">
    <location>
        <begin position="183"/>
        <end position="195"/>
    </location>
</feature>
<feature type="region of interest" description="Disordered" evidence="1">
    <location>
        <begin position="69"/>
        <end position="205"/>
    </location>
</feature>
<feature type="compositionally biased region" description="Polar residues" evidence="1">
    <location>
        <begin position="69"/>
        <end position="85"/>
    </location>
</feature>
<organism evidence="2 3">
    <name type="scientific">Dendrothele bispora (strain CBS 962.96)</name>
    <dbReference type="NCBI Taxonomy" id="1314807"/>
    <lineage>
        <taxon>Eukaryota</taxon>
        <taxon>Fungi</taxon>
        <taxon>Dikarya</taxon>
        <taxon>Basidiomycota</taxon>
        <taxon>Agaricomycotina</taxon>
        <taxon>Agaricomycetes</taxon>
        <taxon>Agaricomycetidae</taxon>
        <taxon>Agaricales</taxon>
        <taxon>Agaricales incertae sedis</taxon>
        <taxon>Dendrothele</taxon>
    </lineage>
</organism>
<feature type="compositionally biased region" description="Low complexity" evidence="1">
    <location>
        <begin position="124"/>
        <end position="133"/>
    </location>
</feature>
<feature type="compositionally biased region" description="Low complexity" evidence="1">
    <location>
        <begin position="1"/>
        <end position="15"/>
    </location>
</feature>
<feature type="compositionally biased region" description="Acidic residues" evidence="1">
    <location>
        <begin position="109"/>
        <end position="123"/>
    </location>
</feature>
<feature type="compositionally biased region" description="Acidic residues" evidence="1">
    <location>
        <begin position="134"/>
        <end position="146"/>
    </location>
</feature>
<dbReference type="EMBL" id="ML179321">
    <property type="protein sequence ID" value="THU90909.1"/>
    <property type="molecule type" value="Genomic_DNA"/>
</dbReference>
<feature type="compositionally biased region" description="Acidic residues" evidence="1">
    <location>
        <begin position="89"/>
        <end position="101"/>
    </location>
</feature>
<feature type="compositionally biased region" description="Acidic residues" evidence="1">
    <location>
        <begin position="548"/>
        <end position="564"/>
    </location>
</feature>
<feature type="compositionally biased region" description="Acidic residues" evidence="1">
    <location>
        <begin position="157"/>
        <end position="175"/>
    </location>
</feature>
<accession>A0A4S8LNJ9</accession>